<dbReference type="EMBL" id="JMIY01000005">
    <property type="protein sequence ID" value="KCZ71601.1"/>
    <property type="molecule type" value="Genomic_DNA"/>
</dbReference>
<comment type="caution">
    <text evidence="1">The sequence shown here is derived from an EMBL/GenBank/DDBJ whole genome shotgun (WGS) entry which is preliminary data.</text>
</comment>
<organism evidence="1 2">
    <name type="scientific">Candidatus Methanoperedens nitratireducens</name>
    <dbReference type="NCBI Taxonomy" id="1392998"/>
    <lineage>
        <taxon>Archaea</taxon>
        <taxon>Methanobacteriati</taxon>
        <taxon>Methanobacteriota</taxon>
        <taxon>Stenosarchaea group</taxon>
        <taxon>Methanomicrobia</taxon>
        <taxon>Methanosarcinales</taxon>
        <taxon>ANME-2 cluster</taxon>
        <taxon>Candidatus Methanoperedentaceae</taxon>
        <taxon>Candidatus Methanoperedens</taxon>
    </lineage>
</organism>
<protein>
    <submittedName>
        <fullName evidence="1">Uncharacterized protein</fullName>
    </submittedName>
</protein>
<accession>A0A062UX78</accession>
<name>A0A062UX78_9EURY</name>
<reference evidence="1 2" key="1">
    <citation type="journal article" date="2013" name="Nature">
        <title>Anaerobic oxidation of methane coupled to nitrate reduction in a novel archaeal lineage.</title>
        <authorList>
            <person name="Haroon M.F."/>
            <person name="Hu S."/>
            <person name="Shi Y."/>
            <person name="Imelfort M."/>
            <person name="Keller J."/>
            <person name="Hugenholtz P."/>
            <person name="Yuan Z."/>
            <person name="Tyson G.W."/>
        </authorList>
    </citation>
    <scope>NUCLEOTIDE SEQUENCE [LARGE SCALE GENOMIC DNA]</scope>
    <source>
        <strain evidence="1 2">ANME-2d</strain>
    </source>
</reference>
<dbReference type="AlphaFoldDB" id="A0A062UX78"/>
<sequence length="154" mass="15300">MADINAFPTIRHVLHSGDNIKNFKAGAAITAGMVVAFESSGVSRQVIPAVKGSTGMPIGVALYGVSSGDEVAVACRGCWVYVANADDTTGIDAGDALEDNDNAVKGTVSAAALVEAGAVAVVKYQIGIAIDDIAGGGTGLMEVAPGHLTAANNA</sequence>
<dbReference type="Proteomes" id="UP000027153">
    <property type="component" value="Unassembled WGS sequence"/>
</dbReference>
<evidence type="ECO:0000313" key="1">
    <source>
        <dbReference type="EMBL" id="KCZ71601.1"/>
    </source>
</evidence>
<evidence type="ECO:0000313" key="2">
    <source>
        <dbReference type="Proteomes" id="UP000027153"/>
    </source>
</evidence>
<gene>
    <name evidence="1" type="ORF">ANME2D_02336</name>
</gene>
<keyword evidence="2" id="KW-1185">Reference proteome</keyword>
<proteinExistence type="predicted"/>
<dbReference type="RefSeq" id="WP_048091664.1">
    <property type="nucleotide sequence ID" value="NZ_JMIY01000005.1"/>
</dbReference>